<evidence type="ECO:0000259" key="2">
    <source>
        <dbReference type="Pfam" id="PF13590"/>
    </source>
</evidence>
<keyword evidence="1" id="KW-0732">Signal</keyword>
<evidence type="ECO:0000256" key="1">
    <source>
        <dbReference type="SAM" id="SignalP"/>
    </source>
</evidence>
<name>A0A1N6Z7P7_9BACT</name>
<evidence type="ECO:0000313" key="4">
    <source>
        <dbReference type="Proteomes" id="UP000185924"/>
    </source>
</evidence>
<dbReference type="InterPro" id="IPR025411">
    <property type="entry name" value="DUF4136"/>
</dbReference>
<dbReference type="Pfam" id="PF13590">
    <property type="entry name" value="DUF4136"/>
    <property type="match status" value="1"/>
</dbReference>
<keyword evidence="4" id="KW-1185">Reference proteome</keyword>
<dbReference type="STRING" id="1077936.SAMN05421545_2803"/>
<dbReference type="AlphaFoldDB" id="A0A1N6Z7P7"/>
<sequence length="183" mass="20856">MRKLILSTACLLLWLFTGCSSSTSIHSEPAPGFGLSTYRQFAFMDVDTDLEKTGRDYQGHVHFLKQELARQLELRGLKQAPTTEEADLLINLGIVVDRQVQTRETDIISDPPRYIGQRRYTWQSREVEVGRYSVGTVSVHLVDPVQNELVWQGTAERVISDKPEKLREQIEKGIERLVSEIPS</sequence>
<feature type="domain" description="DUF4136" evidence="2">
    <location>
        <begin position="33"/>
        <end position="182"/>
    </location>
</feature>
<evidence type="ECO:0000313" key="3">
    <source>
        <dbReference type="EMBL" id="SIR22796.1"/>
    </source>
</evidence>
<dbReference type="OrthoDB" id="118896at2"/>
<reference evidence="4" key="1">
    <citation type="submission" date="2017-01" db="EMBL/GenBank/DDBJ databases">
        <authorList>
            <person name="Varghese N."/>
            <person name="Submissions S."/>
        </authorList>
    </citation>
    <scope>NUCLEOTIDE SEQUENCE [LARGE SCALE GENOMIC DNA]</scope>
    <source>
        <strain evidence="4">DM9</strain>
    </source>
</reference>
<feature type="signal peptide" evidence="1">
    <location>
        <begin position="1"/>
        <end position="21"/>
    </location>
</feature>
<proteinExistence type="predicted"/>
<dbReference type="PROSITE" id="PS51257">
    <property type="entry name" value="PROKAR_LIPOPROTEIN"/>
    <property type="match status" value="1"/>
</dbReference>
<organism evidence="3 4">
    <name type="scientific">Pontibacter lucknowensis</name>
    <dbReference type="NCBI Taxonomy" id="1077936"/>
    <lineage>
        <taxon>Bacteria</taxon>
        <taxon>Pseudomonadati</taxon>
        <taxon>Bacteroidota</taxon>
        <taxon>Cytophagia</taxon>
        <taxon>Cytophagales</taxon>
        <taxon>Hymenobacteraceae</taxon>
        <taxon>Pontibacter</taxon>
    </lineage>
</organism>
<dbReference type="EMBL" id="FTNM01000004">
    <property type="protein sequence ID" value="SIR22796.1"/>
    <property type="molecule type" value="Genomic_DNA"/>
</dbReference>
<dbReference type="Proteomes" id="UP000185924">
    <property type="component" value="Unassembled WGS sequence"/>
</dbReference>
<gene>
    <name evidence="3" type="ORF">SAMN05421545_2803</name>
</gene>
<feature type="chain" id="PRO_5009939919" description="DUF4136 domain-containing protein" evidence="1">
    <location>
        <begin position="22"/>
        <end position="183"/>
    </location>
</feature>
<accession>A0A1N6Z7P7</accession>
<dbReference type="Gene3D" id="3.30.160.670">
    <property type="match status" value="1"/>
</dbReference>
<dbReference type="RefSeq" id="WP_040573402.1">
    <property type="nucleotide sequence ID" value="NZ_FTNM01000004.1"/>
</dbReference>
<protein>
    <recommendedName>
        <fullName evidence="2">DUF4136 domain-containing protein</fullName>
    </recommendedName>
</protein>